<dbReference type="EC" id="2.5.1.3" evidence="9"/>
<comment type="catalytic activity">
    <reaction evidence="7 9 10">
        <text>2-(2-carboxy-4-methylthiazol-5-yl)ethyl phosphate + 4-amino-2-methyl-5-(diphosphooxymethyl)pyrimidine + 2 H(+) = thiamine phosphate + CO2 + diphosphate</text>
        <dbReference type="Rhea" id="RHEA:47848"/>
        <dbReference type="ChEBI" id="CHEBI:15378"/>
        <dbReference type="ChEBI" id="CHEBI:16526"/>
        <dbReference type="ChEBI" id="CHEBI:33019"/>
        <dbReference type="ChEBI" id="CHEBI:37575"/>
        <dbReference type="ChEBI" id="CHEBI:57841"/>
        <dbReference type="ChEBI" id="CHEBI:62890"/>
        <dbReference type="EC" id="2.5.1.3"/>
    </reaction>
</comment>
<evidence type="ECO:0000256" key="3">
    <source>
        <dbReference type="ARBA" id="ARBA00022723"/>
    </source>
</evidence>
<evidence type="ECO:0000259" key="12">
    <source>
        <dbReference type="Pfam" id="PF02581"/>
    </source>
</evidence>
<dbReference type="PANTHER" id="PTHR20857">
    <property type="entry name" value="THIAMINE-PHOSPHATE PYROPHOSPHORYLASE"/>
    <property type="match status" value="1"/>
</dbReference>
<dbReference type="EMBL" id="AP025591">
    <property type="protein sequence ID" value="BDG03598.1"/>
    <property type="molecule type" value="Genomic_DNA"/>
</dbReference>
<evidence type="ECO:0000256" key="9">
    <source>
        <dbReference type="HAMAP-Rule" id="MF_00097"/>
    </source>
</evidence>
<dbReference type="InterPro" id="IPR013785">
    <property type="entry name" value="Aldolase_TIM"/>
</dbReference>
<feature type="binding site" evidence="9">
    <location>
        <position position="171"/>
    </location>
    <ligand>
        <name>2-[(2R,5Z)-2-carboxy-4-methylthiazol-5(2H)-ylidene]ethyl phosphate</name>
        <dbReference type="ChEBI" id="CHEBI:62899"/>
    </ligand>
</feature>
<keyword evidence="3 9" id="KW-0479">Metal-binding</keyword>
<dbReference type="PANTHER" id="PTHR20857:SF15">
    <property type="entry name" value="THIAMINE-PHOSPHATE SYNTHASE"/>
    <property type="match status" value="1"/>
</dbReference>
<evidence type="ECO:0000256" key="10">
    <source>
        <dbReference type="RuleBase" id="RU003826"/>
    </source>
</evidence>
<feature type="domain" description="Thiamine phosphate synthase/TenI" evidence="12">
    <location>
        <begin position="19"/>
        <end position="194"/>
    </location>
</feature>
<dbReference type="CDD" id="cd00564">
    <property type="entry name" value="TMP_TenI"/>
    <property type="match status" value="1"/>
</dbReference>
<comment type="caution">
    <text evidence="9">Lacks conserved residue(s) required for the propagation of feature annotation.</text>
</comment>
<comment type="function">
    <text evidence="9">Condenses 4-methyl-5-(beta-hydroxyethyl)thiazole monophosphate (THZ-P) and 2-methyl-4-amino-5-hydroxymethyl pyrimidine pyrophosphate (HMP-PP) to form thiamine monophosphate (TMP).</text>
</comment>
<evidence type="ECO:0000256" key="11">
    <source>
        <dbReference type="RuleBase" id="RU004253"/>
    </source>
</evidence>
<accession>A0ABN6MVP9</accession>
<dbReference type="RefSeq" id="WP_248361740.1">
    <property type="nucleotide sequence ID" value="NZ_AP025591.1"/>
</dbReference>
<feature type="binding site" evidence="9">
    <location>
        <begin position="44"/>
        <end position="48"/>
    </location>
    <ligand>
        <name>4-amino-2-methyl-5-(diphosphooxymethyl)pyrimidine</name>
        <dbReference type="ChEBI" id="CHEBI:57841"/>
    </ligand>
</feature>
<comment type="catalytic activity">
    <reaction evidence="6 9 10">
        <text>4-methyl-5-(2-phosphooxyethyl)-thiazole + 4-amino-2-methyl-5-(diphosphooxymethyl)pyrimidine + H(+) = thiamine phosphate + diphosphate</text>
        <dbReference type="Rhea" id="RHEA:22328"/>
        <dbReference type="ChEBI" id="CHEBI:15378"/>
        <dbReference type="ChEBI" id="CHEBI:33019"/>
        <dbReference type="ChEBI" id="CHEBI:37575"/>
        <dbReference type="ChEBI" id="CHEBI:57841"/>
        <dbReference type="ChEBI" id="CHEBI:58296"/>
        <dbReference type="EC" id="2.5.1.3"/>
    </reaction>
</comment>
<comment type="similarity">
    <text evidence="9 10">Belongs to the thiamine-phosphate synthase family.</text>
</comment>
<evidence type="ECO:0000256" key="2">
    <source>
        <dbReference type="ARBA" id="ARBA00022679"/>
    </source>
</evidence>
<dbReference type="NCBIfam" id="TIGR00693">
    <property type="entry name" value="thiE"/>
    <property type="match status" value="1"/>
</dbReference>
<comment type="cofactor">
    <cofactor evidence="9">
        <name>Mg(2+)</name>
        <dbReference type="ChEBI" id="CHEBI:18420"/>
    </cofactor>
    <text evidence="9">Binds 1 Mg(2+) ion per subunit.</text>
</comment>
<feature type="binding site" evidence="9">
    <location>
        <position position="75"/>
    </location>
    <ligand>
        <name>4-amino-2-methyl-5-(diphosphooxymethyl)pyrimidine</name>
        <dbReference type="ChEBI" id="CHEBI:57841"/>
    </ligand>
</feature>
<comment type="catalytic activity">
    <reaction evidence="8 9 10">
        <text>2-[(2R,5Z)-2-carboxy-4-methylthiazol-5(2H)-ylidene]ethyl phosphate + 4-amino-2-methyl-5-(diphosphooxymethyl)pyrimidine + 2 H(+) = thiamine phosphate + CO2 + diphosphate</text>
        <dbReference type="Rhea" id="RHEA:47844"/>
        <dbReference type="ChEBI" id="CHEBI:15378"/>
        <dbReference type="ChEBI" id="CHEBI:16526"/>
        <dbReference type="ChEBI" id="CHEBI:33019"/>
        <dbReference type="ChEBI" id="CHEBI:37575"/>
        <dbReference type="ChEBI" id="CHEBI:57841"/>
        <dbReference type="ChEBI" id="CHEBI:62899"/>
        <dbReference type="EC" id="2.5.1.3"/>
    </reaction>
</comment>
<feature type="binding site" evidence="9">
    <location>
        <begin position="140"/>
        <end position="142"/>
    </location>
    <ligand>
        <name>2-[(2R,5Z)-2-carboxy-4-methylthiazol-5(2H)-ylidene]ethyl phosphate</name>
        <dbReference type="ChEBI" id="CHEBI:62899"/>
    </ligand>
</feature>
<dbReference type="HAMAP" id="MF_00097">
    <property type="entry name" value="TMP_synthase"/>
    <property type="match status" value="1"/>
</dbReference>
<reference evidence="14" key="1">
    <citation type="journal article" date="2022" name="Int. J. Syst. Evol. Microbiol.">
        <title>Anaeromyxobacter oryzae sp. nov., Anaeromyxobacter diazotrophicus sp. nov. and Anaeromyxobacter paludicola sp. nov., isolated from paddy soils.</title>
        <authorList>
            <person name="Itoh H."/>
            <person name="Xu Z."/>
            <person name="Mise K."/>
            <person name="Masuda Y."/>
            <person name="Ushijima N."/>
            <person name="Hayakawa C."/>
            <person name="Shiratori Y."/>
            <person name="Senoo K."/>
        </authorList>
    </citation>
    <scope>NUCLEOTIDE SEQUENCE [LARGE SCALE GENOMIC DNA]</scope>
    <source>
        <strain evidence="14">Red232</strain>
    </source>
</reference>
<sequence>MPVSDAAGGAARRARLGGLYAIVGGAAAVSQAEAAIAGGASVVQVRVKDRPAGEILDIARRIVALAAGRALVIVNDRADLALLAGADGVHLGDEDLPVPDARRLLGPDLLVGRTTRTLEEARAALAGGADHVGFGPVFGTRTKVLAVPPRGLATLAEVARALPAPVVAIGGIGLDTISEVARAGAACAAVIDALFGAGDPAANARALAARFEAGRAARPPREEARR</sequence>
<dbReference type="InterPro" id="IPR022998">
    <property type="entry name" value="ThiamineP_synth_TenI"/>
</dbReference>
<dbReference type="Proteomes" id="UP001162891">
    <property type="component" value="Chromosome"/>
</dbReference>
<evidence type="ECO:0000256" key="4">
    <source>
        <dbReference type="ARBA" id="ARBA00022842"/>
    </source>
</evidence>
<evidence type="ECO:0000313" key="14">
    <source>
        <dbReference type="Proteomes" id="UP001162891"/>
    </source>
</evidence>
<feature type="binding site" evidence="9">
    <location>
        <position position="143"/>
    </location>
    <ligand>
        <name>4-amino-2-methyl-5-(diphosphooxymethyl)pyrimidine</name>
        <dbReference type="ChEBI" id="CHEBI:57841"/>
    </ligand>
</feature>
<dbReference type="Gene3D" id="3.20.20.70">
    <property type="entry name" value="Aldolase class I"/>
    <property type="match status" value="1"/>
</dbReference>
<evidence type="ECO:0000256" key="7">
    <source>
        <dbReference type="ARBA" id="ARBA00047851"/>
    </source>
</evidence>
<protein>
    <recommendedName>
        <fullName evidence="9">Thiamine-phosphate synthase</fullName>
        <shortName evidence="9">TP synthase</shortName>
        <shortName evidence="9">TPS</shortName>
        <ecNumber evidence="9">2.5.1.3</ecNumber>
    </recommendedName>
    <alternativeName>
        <fullName evidence="9">Thiamine-phosphate pyrophosphorylase</fullName>
        <shortName evidence="9">TMP pyrophosphorylase</shortName>
        <shortName evidence="9">TMP-PPase</shortName>
    </alternativeName>
</protein>
<evidence type="ECO:0000256" key="5">
    <source>
        <dbReference type="ARBA" id="ARBA00022977"/>
    </source>
</evidence>
<organism evidence="13 14">
    <name type="scientific">Anaeromyxobacter oryzae</name>
    <dbReference type="NCBI Taxonomy" id="2918170"/>
    <lineage>
        <taxon>Bacteria</taxon>
        <taxon>Pseudomonadati</taxon>
        <taxon>Myxococcota</taxon>
        <taxon>Myxococcia</taxon>
        <taxon>Myxococcales</taxon>
        <taxon>Cystobacterineae</taxon>
        <taxon>Anaeromyxobacteraceae</taxon>
        <taxon>Anaeromyxobacter</taxon>
    </lineage>
</organism>
<keyword evidence="14" id="KW-1185">Reference proteome</keyword>
<keyword evidence="5 9" id="KW-0784">Thiamine biosynthesis</keyword>
<evidence type="ECO:0000256" key="6">
    <source>
        <dbReference type="ARBA" id="ARBA00047334"/>
    </source>
</evidence>
<feature type="binding site" evidence="9">
    <location>
        <position position="95"/>
    </location>
    <ligand>
        <name>Mg(2+)</name>
        <dbReference type="ChEBI" id="CHEBI:18420"/>
    </ligand>
</feature>
<feature type="binding site" evidence="9">
    <location>
        <position position="114"/>
    </location>
    <ligand>
        <name>4-amino-2-methyl-5-(diphosphooxymethyl)pyrimidine</name>
        <dbReference type="ChEBI" id="CHEBI:57841"/>
    </ligand>
</feature>
<keyword evidence="2 9" id="KW-0808">Transferase</keyword>
<dbReference type="InterPro" id="IPR036206">
    <property type="entry name" value="ThiamineP_synth_sf"/>
</dbReference>
<evidence type="ECO:0000256" key="8">
    <source>
        <dbReference type="ARBA" id="ARBA00047883"/>
    </source>
</evidence>
<keyword evidence="4 9" id="KW-0460">Magnesium</keyword>
<dbReference type="SUPFAM" id="SSF51391">
    <property type="entry name" value="Thiamin phosphate synthase"/>
    <property type="match status" value="1"/>
</dbReference>
<feature type="binding site" evidence="9">
    <location>
        <position position="76"/>
    </location>
    <ligand>
        <name>Mg(2+)</name>
        <dbReference type="ChEBI" id="CHEBI:18420"/>
    </ligand>
</feature>
<proteinExistence type="inferred from homology"/>
<evidence type="ECO:0000313" key="13">
    <source>
        <dbReference type="EMBL" id="BDG03598.1"/>
    </source>
</evidence>
<dbReference type="Pfam" id="PF02581">
    <property type="entry name" value="TMP-TENI"/>
    <property type="match status" value="1"/>
</dbReference>
<dbReference type="InterPro" id="IPR034291">
    <property type="entry name" value="TMP_synthase"/>
</dbReference>
<name>A0ABN6MVP9_9BACT</name>
<evidence type="ECO:0000256" key="1">
    <source>
        <dbReference type="ARBA" id="ARBA00005165"/>
    </source>
</evidence>
<gene>
    <name evidence="9" type="primary">thiE</name>
    <name evidence="13" type="ORF">AMOR_25940</name>
</gene>
<comment type="pathway">
    <text evidence="1 9 11">Cofactor biosynthesis; thiamine diphosphate biosynthesis; thiamine phosphate from 4-amino-2-methyl-5-diphosphomethylpyrimidine and 4-methyl-5-(2-phosphoethyl)-thiazole: step 1/1.</text>
</comment>